<gene>
    <name evidence="1" type="ORF">J2S43_007903</name>
</gene>
<sequence length="107" mass="12220">MRRYAKPIVTADSLAELHGPSAGSACLPVHLDWSGSPQYDLDDPARLVDYYRAVLIEATKPADLHDYLDRATLIRLWPSLWLSPEMRSTWEQRFPELPRPENGRFAA</sequence>
<proteinExistence type="predicted"/>
<dbReference type="Proteomes" id="UP001240984">
    <property type="component" value="Unassembled WGS sequence"/>
</dbReference>
<comment type="caution">
    <text evidence="1">The sequence shown here is derived from an EMBL/GenBank/DDBJ whole genome shotgun (WGS) entry which is preliminary data.</text>
</comment>
<evidence type="ECO:0008006" key="3">
    <source>
        <dbReference type="Google" id="ProtNLM"/>
    </source>
</evidence>
<accession>A0ABT9N6S1</accession>
<evidence type="ECO:0000313" key="2">
    <source>
        <dbReference type="Proteomes" id="UP001240984"/>
    </source>
</evidence>
<keyword evidence="2" id="KW-1185">Reference proteome</keyword>
<organism evidence="1 2">
    <name type="scientific">Catenuloplanes nepalensis</name>
    <dbReference type="NCBI Taxonomy" id="587533"/>
    <lineage>
        <taxon>Bacteria</taxon>
        <taxon>Bacillati</taxon>
        <taxon>Actinomycetota</taxon>
        <taxon>Actinomycetes</taxon>
        <taxon>Micromonosporales</taxon>
        <taxon>Micromonosporaceae</taxon>
        <taxon>Catenuloplanes</taxon>
    </lineage>
</organism>
<reference evidence="1 2" key="1">
    <citation type="submission" date="2023-07" db="EMBL/GenBank/DDBJ databases">
        <title>Sequencing the genomes of 1000 actinobacteria strains.</title>
        <authorList>
            <person name="Klenk H.-P."/>
        </authorList>
    </citation>
    <scope>NUCLEOTIDE SEQUENCE [LARGE SCALE GENOMIC DNA]</scope>
    <source>
        <strain evidence="1 2">DSM 44710</strain>
    </source>
</reference>
<name>A0ABT9N6S1_9ACTN</name>
<evidence type="ECO:0000313" key="1">
    <source>
        <dbReference type="EMBL" id="MDP9799391.1"/>
    </source>
</evidence>
<dbReference type="EMBL" id="JAUSRA010000001">
    <property type="protein sequence ID" value="MDP9799391.1"/>
    <property type="molecule type" value="Genomic_DNA"/>
</dbReference>
<protein>
    <recommendedName>
        <fullName evidence="3">Transcriptional regulator</fullName>
    </recommendedName>
</protein>